<dbReference type="InterPro" id="IPR011943">
    <property type="entry name" value="HAD-SF_hydro_IIID"/>
</dbReference>
<evidence type="ECO:0000313" key="15">
    <source>
        <dbReference type="Proteomes" id="UP000232323"/>
    </source>
</evidence>
<evidence type="ECO:0000256" key="7">
    <source>
        <dbReference type="ARBA" id="ARBA00022912"/>
    </source>
</evidence>
<dbReference type="Proteomes" id="UP000232323">
    <property type="component" value="Unassembled WGS sequence"/>
</dbReference>
<evidence type="ECO:0000259" key="12">
    <source>
        <dbReference type="PROSITE" id="PS50053"/>
    </source>
</evidence>
<sequence length="322" mass="37272">MSSPILFKWNGKELQIEADQNQTVADVKSMLEAETNVNPKRQKLLGLKTKDGKQATDESMVSDLLLKPGTRVMLMGSPEDVIKKIMNEAAASTSVVDDFDINDDGGGETLPIKDQPDVLEKLRRRISNVDVKVLNEPRKGKKCLVLDIDYTLFDLGSPAERPDELARPYLHEFLTASYEHYDIVIWSATSMKWVEVKMRELGVLNHPNYKVTCMLDHAAMVTVSMERYGVFDCKPLAFLWAKFPEHYDEHNTIMFDDLRRNFVMNPQCGLKIRPFRHAHQNRESDRELQHLTQYLLKIAAFEKISHLDHRKWEEFLFKRAHK</sequence>
<dbReference type="STRING" id="1157962.A0A250XE06"/>
<dbReference type="GO" id="GO:0090364">
    <property type="term" value="P:regulation of proteasome assembly"/>
    <property type="evidence" value="ECO:0007669"/>
    <property type="project" value="InterPro"/>
</dbReference>
<dbReference type="InterPro" id="IPR000626">
    <property type="entry name" value="Ubiquitin-like_dom"/>
</dbReference>
<evidence type="ECO:0000256" key="10">
    <source>
        <dbReference type="ARBA" id="ARBA00047761"/>
    </source>
</evidence>
<organism evidence="14 15">
    <name type="scientific">Chlamydomonas eustigma</name>
    <dbReference type="NCBI Taxonomy" id="1157962"/>
    <lineage>
        <taxon>Eukaryota</taxon>
        <taxon>Viridiplantae</taxon>
        <taxon>Chlorophyta</taxon>
        <taxon>core chlorophytes</taxon>
        <taxon>Chlorophyceae</taxon>
        <taxon>CS clade</taxon>
        <taxon>Chlamydomonadales</taxon>
        <taxon>Chlamydomonadaceae</taxon>
        <taxon>Chlamydomonas</taxon>
    </lineage>
</organism>
<dbReference type="Gene3D" id="3.10.20.90">
    <property type="entry name" value="Phosphatidylinositol 3-kinase Catalytic Subunit, Chain A, domain 1"/>
    <property type="match status" value="1"/>
</dbReference>
<comment type="catalytic activity">
    <reaction evidence="10">
        <text>O-phospho-L-seryl-[protein] + H2O = L-seryl-[protein] + phosphate</text>
        <dbReference type="Rhea" id="RHEA:20629"/>
        <dbReference type="Rhea" id="RHEA-COMP:9863"/>
        <dbReference type="Rhea" id="RHEA-COMP:11604"/>
        <dbReference type="ChEBI" id="CHEBI:15377"/>
        <dbReference type="ChEBI" id="CHEBI:29999"/>
        <dbReference type="ChEBI" id="CHEBI:43474"/>
        <dbReference type="ChEBI" id="CHEBI:83421"/>
        <dbReference type="EC" id="3.1.3.16"/>
    </reaction>
</comment>
<dbReference type="SMART" id="SM00577">
    <property type="entry name" value="CPDc"/>
    <property type="match status" value="1"/>
</dbReference>
<dbReference type="SUPFAM" id="SSF54236">
    <property type="entry name" value="Ubiquitin-like"/>
    <property type="match status" value="1"/>
</dbReference>
<keyword evidence="6" id="KW-0460">Magnesium</keyword>
<evidence type="ECO:0000256" key="1">
    <source>
        <dbReference type="ARBA" id="ARBA00001946"/>
    </source>
</evidence>
<dbReference type="OrthoDB" id="1711508at2759"/>
<accession>A0A250XE06</accession>
<dbReference type="InterPro" id="IPR051658">
    <property type="entry name" value="UBLCP1"/>
</dbReference>
<dbReference type="PROSITE" id="PS50969">
    <property type="entry name" value="FCP1"/>
    <property type="match status" value="1"/>
</dbReference>
<dbReference type="InterPro" id="IPR036412">
    <property type="entry name" value="HAD-like_sf"/>
</dbReference>
<evidence type="ECO:0000256" key="8">
    <source>
        <dbReference type="ARBA" id="ARBA00023242"/>
    </source>
</evidence>
<dbReference type="AlphaFoldDB" id="A0A250XE06"/>
<dbReference type="GO" id="GO:0005634">
    <property type="term" value="C:nucleus"/>
    <property type="evidence" value="ECO:0007669"/>
    <property type="project" value="UniProtKB-SubCell"/>
</dbReference>
<dbReference type="Pfam" id="PF03031">
    <property type="entry name" value="NIF"/>
    <property type="match status" value="1"/>
</dbReference>
<dbReference type="PROSITE" id="PS50053">
    <property type="entry name" value="UBIQUITIN_2"/>
    <property type="match status" value="1"/>
</dbReference>
<comment type="cofactor">
    <cofactor evidence="1">
        <name>Mg(2+)</name>
        <dbReference type="ChEBI" id="CHEBI:18420"/>
    </cofactor>
</comment>
<feature type="domain" description="FCP1 homology" evidence="13">
    <location>
        <begin position="137"/>
        <end position="298"/>
    </location>
</feature>
<evidence type="ECO:0000256" key="2">
    <source>
        <dbReference type="ARBA" id="ARBA00004123"/>
    </source>
</evidence>
<dbReference type="InterPro" id="IPR029071">
    <property type="entry name" value="Ubiquitin-like_domsf"/>
</dbReference>
<dbReference type="SMART" id="SM00213">
    <property type="entry name" value="UBQ"/>
    <property type="match status" value="1"/>
</dbReference>
<keyword evidence="5" id="KW-0378">Hydrolase</keyword>
<keyword evidence="8" id="KW-0539">Nucleus</keyword>
<protein>
    <recommendedName>
        <fullName evidence="3">protein-serine/threonine phosphatase</fullName>
        <ecNumber evidence="3">3.1.3.16</ecNumber>
    </recommendedName>
    <alternativeName>
        <fullName evidence="9">Nuclear proteasome inhibitor UBLCP1</fullName>
    </alternativeName>
</protein>
<feature type="domain" description="Ubiquitin-like" evidence="12">
    <location>
        <begin position="10"/>
        <end position="75"/>
    </location>
</feature>
<gene>
    <name evidence="14" type="ORF">CEUSTIGMA_g8735.t1</name>
</gene>
<evidence type="ECO:0000256" key="3">
    <source>
        <dbReference type="ARBA" id="ARBA00013081"/>
    </source>
</evidence>
<evidence type="ECO:0000259" key="13">
    <source>
        <dbReference type="PROSITE" id="PS50969"/>
    </source>
</evidence>
<dbReference type="CDD" id="cd01813">
    <property type="entry name" value="Ubl_UBLCP1"/>
    <property type="match status" value="1"/>
</dbReference>
<keyword evidence="15" id="KW-1185">Reference proteome</keyword>
<evidence type="ECO:0000256" key="4">
    <source>
        <dbReference type="ARBA" id="ARBA00022723"/>
    </source>
</evidence>
<comment type="catalytic activity">
    <reaction evidence="11">
        <text>O-phospho-L-threonyl-[protein] + H2O = L-threonyl-[protein] + phosphate</text>
        <dbReference type="Rhea" id="RHEA:47004"/>
        <dbReference type="Rhea" id="RHEA-COMP:11060"/>
        <dbReference type="Rhea" id="RHEA-COMP:11605"/>
        <dbReference type="ChEBI" id="CHEBI:15377"/>
        <dbReference type="ChEBI" id="CHEBI:30013"/>
        <dbReference type="ChEBI" id="CHEBI:43474"/>
        <dbReference type="ChEBI" id="CHEBI:61977"/>
        <dbReference type="EC" id="3.1.3.16"/>
    </reaction>
</comment>
<dbReference type="InterPro" id="IPR004274">
    <property type="entry name" value="FCP1_dom"/>
</dbReference>
<dbReference type="EMBL" id="BEGY01000063">
    <property type="protein sequence ID" value="GAX81304.1"/>
    <property type="molecule type" value="Genomic_DNA"/>
</dbReference>
<dbReference type="InterPro" id="IPR023214">
    <property type="entry name" value="HAD_sf"/>
</dbReference>
<dbReference type="NCBIfam" id="TIGR02245">
    <property type="entry name" value="HAD_IIID1"/>
    <property type="match status" value="1"/>
</dbReference>
<dbReference type="PANTHER" id="PTHR48493">
    <property type="entry name" value="UBIQUITIN-LIKE DOMAIN-CONTAINING CTD PHOSPHATASE 1"/>
    <property type="match status" value="1"/>
</dbReference>
<proteinExistence type="predicted"/>
<evidence type="ECO:0000256" key="11">
    <source>
        <dbReference type="ARBA" id="ARBA00048336"/>
    </source>
</evidence>
<evidence type="ECO:0000256" key="6">
    <source>
        <dbReference type="ARBA" id="ARBA00022842"/>
    </source>
</evidence>
<comment type="caution">
    <text evidence="14">The sequence shown here is derived from an EMBL/GenBank/DDBJ whole genome shotgun (WGS) entry which is preliminary data.</text>
</comment>
<dbReference type="GO" id="GO:0004722">
    <property type="term" value="F:protein serine/threonine phosphatase activity"/>
    <property type="evidence" value="ECO:0007669"/>
    <property type="project" value="UniProtKB-EC"/>
</dbReference>
<comment type="subcellular location">
    <subcellularLocation>
        <location evidence="2">Nucleus</location>
    </subcellularLocation>
</comment>
<evidence type="ECO:0000256" key="9">
    <source>
        <dbReference type="ARBA" id="ARBA00032039"/>
    </source>
</evidence>
<evidence type="ECO:0000256" key="5">
    <source>
        <dbReference type="ARBA" id="ARBA00022801"/>
    </source>
</evidence>
<dbReference type="GO" id="GO:0046872">
    <property type="term" value="F:metal ion binding"/>
    <property type="evidence" value="ECO:0007669"/>
    <property type="project" value="UniProtKB-KW"/>
</dbReference>
<dbReference type="Gene3D" id="3.40.50.1000">
    <property type="entry name" value="HAD superfamily/HAD-like"/>
    <property type="match status" value="1"/>
</dbReference>
<dbReference type="Pfam" id="PF00240">
    <property type="entry name" value="ubiquitin"/>
    <property type="match status" value="1"/>
</dbReference>
<name>A0A250XE06_9CHLO</name>
<dbReference type="PANTHER" id="PTHR48493:SF1">
    <property type="entry name" value="UBIQUITIN-LIKE DOMAIN-CONTAINING CTD PHOSPHATASE 1"/>
    <property type="match status" value="1"/>
</dbReference>
<dbReference type="SUPFAM" id="SSF56784">
    <property type="entry name" value="HAD-like"/>
    <property type="match status" value="1"/>
</dbReference>
<evidence type="ECO:0000313" key="14">
    <source>
        <dbReference type="EMBL" id="GAX81304.1"/>
    </source>
</evidence>
<dbReference type="EC" id="3.1.3.16" evidence="3"/>
<keyword evidence="7" id="KW-0904">Protein phosphatase</keyword>
<reference evidence="14 15" key="1">
    <citation type="submission" date="2017-08" db="EMBL/GenBank/DDBJ databases">
        <title>Acidophilic green algal genome provides insights into adaptation to an acidic environment.</title>
        <authorList>
            <person name="Hirooka S."/>
            <person name="Hirose Y."/>
            <person name="Kanesaki Y."/>
            <person name="Higuchi S."/>
            <person name="Fujiwara T."/>
            <person name="Onuma R."/>
            <person name="Era A."/>
            <person name="Ohbayashi R."/>
            <person name="Uzuka A."/>
            <person name="Nozaki H."/>
            <person name="Yoshikawa H."/>
            <person name="Miyagishima S.Y."/>
        </authorList>
    </citation>
    <scope>NUCLEOTIDE SEQUENCE [LARGE SCALE GENOMIC DNA]</scope>
    <source>
        <strain evidence="14 15">NIES-2499</strain>
    </source>
</reference>
<keyword evidence="4" id="KW-0479">Metal-binding</keyword>